<sequence>MSEFEVFQENLAERLEALTPQKEKNNKKPKKGYDNTLEENTKSMRTDLEMQMYSMTSSEQLNKTNESHDVVIILSEPNTNKEDGQVSQINSKTDQSEQQMEIDVEPEVTGDKHKNKTKKMSYSAVVTETKSEAKIKFESERKNKIKRCIEKILKASSSMKTEEFNEEFWTRDKIIYRGIQLSRQTIKIYWAQIRKKEYKQGDSENYRKEDDI</sequence>
<accession>A0A397V986</accession>
<protein>
    <submittedName>
        <fullName evidence="2">Uncharacterized protein</fullName>
    </submittedName>
</protein>
<evidence type="ECO:0000313" key="3">
    <source>
        <dbReference type="Proteomes" id="UP000266673"/>
    </source>
</evidence>
<feature type="region of interest" description="Disordered" evidence="1">
    <location>
        <begin position="77"/>
        <end position="101"/>
    </location>
</feature>
<reference evidence="2 3" key="1">
    <citation type="submission" date="2018-06" db="EMBL/GenBank/DDBJ databases">
        <title>Comparative genomics reveals the genomic features of Rhizophagus irregularis, R. cerebriforme, R. diaphanum and Gigaspora rosea, and their symbiotic lifestyle signature.</title>
        <authorList>
            <person name="Morin E."/>
            <person name="San Clemente H."/>
            <person name="Chen E.C.H."/>
            <person name="De La Providencia I."/>
            <person name="Hainaut M."/>
            <person name="Kuo A."/>
            <person name="Kohler A."/>
            <person name="Murat C."/>
            <person name="Tang N."/>
            <person name="Roy S."/>
            <person name="Loubradou J."/>
            <person name="Henrissat B."/>
            <person name="Grigoriev I.V."/>
            <person name="Corradi N."/>
            <person name="Roux C."/>
            <person name="Martin F.M."/>
        </authorList>
    </citation>
    <scope>NUCLEOTIDE SEQUENCE [LARGE SCALE GENOMIC DNA]</scope>
    <source>
        <strain evidence="2 3">DAOM 194757</strain>
    </source>
</reference>
<proteinExistence type="predicted"/>
<keyword evidence="3" id="KW-1185">Reference proteome</keyword>
<dbReference type="Proteomes" id="UP000266673">
    <property type="component" value="Unassembled WGS sequence"/>
</dbReference>
<gene>
    <name evidence="2" type="ORF">C2G38_2182739</name>
</gene>
<feature type="region of interest" description="Disordered" evidence="1">
    <location>
        <begin position="15"/>
        <end position="40"/>
    </location>
</feature>
<name>A0A397V986_9GLOM</name>
<dbReference type="EMBL" id="QKWP01000495">
    <property type="protein sequence ID" value="RIB19094.1"/>
    <property type="molecule type" value="Genomic_DNA"/>
</dbReference>
<comment type="caution">
    <text evidence="2">The sequence shown here is derived from an EMBL/GenBank/DDBJ whole genome shotgun (WGS) entry which is preliminary data.</text>
</comment>
<evidence type="ECO:0000313" key="2">
    <source>
        <dbReference type="EMBL" id="RIB19094.1"/>
    </source>
</evidence>
<evidence type="ECO:0000256" key="1">
    <source>
        <dbReference type="SAM" id="MobiDB-lite"/>
    </source>
</evidence>
<feature type="compositionally biased region" description="Polar residues" evidence="1">
    <location>
        <begin position="85"/>
        <end position="99"/>
    </location>
</feature>
<organism evidence="2 3">
    <name type="scientific">Gigaspora rosea</name>
    <dbReference type="NCBI Taxonomy" id="44941"/>
    <lineage>
        <taxon>Eukaryota</taxon>
        <taxon>Fungi</taxon>
        <taxon>Fungi incertae sedis</taxon>
        <taxon>Mucoromycota</taxon>
        <taxon>Glomeromycotina</taxon>
        <taxon>Glomeromycetes</taxon>
        <taxon>Diversisporales</taxon>
        <taxon>Gigasporaceae</taxon>
        <taxon>Gigaspora</taxon>
    </lineage>
</organism>
<feature type="compositionally biased region" description="Basic and acidic residues" evidence="1">
    <location>
        <begin position="15"/>
        <end position="26"/>
    </location>
</feature>
<dbReference type="AlphaFoldDB" id="A0A397V986"/>